<feature type="coiled-coil region" evidence="1">
    <location>
        <begin position="100"/>
        <end position="191"/>
    </location>
</feature>
<comment type="caution">
    <text evidence="2">The sequence shown here is derived from an EMBL/GenBank/DDBJ whole genome shotgun (WGS) entry which is preliminary data.</text>
</comment>
<proteinExistence type="predicted"/>
<organism evidence="2 3">
    <name type="scientific">Streptomyces bluensis</name>
    <dbReference type="NCBI Taxonomy" id="33897"/>
    <lineage>
        <taxon>Bacteria</taxon>
        <taxon>Bacillati</taxon>
        <taxon>Actinomycetota</taxon>
        <taxon>Actinomycetes</taxon>
        <taxon>Kitasatosporales</taxon>
        <taxon>Streptomycetaceae</taxon>
        <taxon>Streptomyces</taxon>
    </lineage>
</organism>
<dbReference type="Proteomes" id="UP001602058">
    <property type="component" value="Unassembled WGS sequence"/>
</dbReference>
<reference evidence="2 3" key="1">
    <citation type="submission" date="2024-10" db="EMBL/GenBank/DDBJ databases">
        <title>The Natural Products Discovery Center: Release of the First 8490 Sequenced Strains for Exploring Actinobacteria Biosynthetic Diversity.</title>
        <authorList>
            <person name="Kalkreuter E."/>
            <person name="Kautsar S.A."/>
            <person name="Yang D."/>
            <person name="Bader C.D."/>
            <person name="Teijaro C.N."/>
            <person name="Fluegel L."/>
            <person name="Davis C.M."/>
            <person name="Simpson J.R."/>
            <person name="Lauterbach L."/>
            <person name="Steele A.D."/>
            <person name="Gui C."/>
            <person name="Meng S."/>
            <person name="Li G."/>
            <person name="Viehrig K."/>
            <person name="Ye F."/>
            <person name="Su P."/>
            <person name="Kiefer A.F."/>
            <person name="Nichols A."/>
            <person name="Cepeda A.J."/>
            <person name="Yan W."/>
            <person name="Fan B."/>
            <person name="Jiang Y."/>
            <person name="Adhikari A."/>
            <person name="Zheng C.-J."/>
            <person name="Schuster L."/>
            <person name="Cowan T.M."/>
            <person name="Smanski M.J."/>
            <person name="Chevrette M.G."/>
            <person name="De Carvalho L.P.S."/>
            <person name="Shen B."/>
        </authorList>
    </citation>
    <scope>NUCLEOTIDE SEQUENCE [LARGE SCALE GENOMIC DNA]</scope>
    <source>
        <strain evidence="2 3">NPDC001390</strain>
    </source>
</reference>
<sequence length="420" mass="44207">MAANPYPNIGWNPVPGIPAEVTKLQQKVAAAATALENTHRQLTKLTGESSYWEGDAAEKFREALDGDLPKYIKDASSSLRTAASQLHKWDGHLTSNRELAKKYDADAAEKKAAADKAKNAYDQAAQHPDLKLAGQTFPSQEEADAATARLRSAEREMNEASTALTKANSEYESLNRKVKELEAEHTSEAEIVAKALEGSAKKAPDEPGFWDKVGDILKSVGEFLLEHAGTIGAIAGLLALFPTPLAPLFAGIAIAASAASMAKNFSEPEFRDAFFPWGDKFGWNMDTFSAWASVGSDAVGMVPGGRALSSAARGIRGGLADAAEMGVSVTSREVGTEFVREIGHVLRTAPRTAVDEAWQAAGESAAGSAKLMADISVNGLNVAANLMPDEGTAGNVAEVTKAGAGAWAGQDIVRSLLAAR</sequence>
<name>A0ABW6UQE6_9ACTN</name>
<evidence type="ECO:0000256" key="1">
    <source>
        <dbReference type="SAM" id="Coils"/>
    </source>
</evidence>
<keyword evidence="1" id="KW-0175">Coiled coil</keyword>
<evidence type="ECO:0000313" key="3">
    <source>
        <dbReference type="Proteomes" id="UP001602058"/>
    </source>
</evidence>
<evidence type="ECO:0000313" key="2">
    <source>
        <dbReference type="EMBL" id="MFF4525596.1"/>
    </source>
</evidence>
<gene>
    <name evidence="2" type="ORF">ACFY1D_29840</name>
</gene>
<protein>
    <recommendedName>
        <fullName evidence="4">Integral membrane protein</fullName>
    </recommendedName>
</protein>
<evidence type="ECO:0008006" key="4">
    <source>
        <dbReference type="Google" id="ProtNLM"/>
    </source>
</evidence>
<keyword evidence="3" id="KW-1185">Reference proteome</keyword>
<dbReference type="EMBL" id="JBIAWJ010000019">
    <property type="protein sequence ID" value="MFF4525596.1"/>
    <property type="molecule type" value="Genomic_DNA"/>
</dbReference>
<accession>A0ABW6UQE6</accession>
<dbReference type="RefSeq" id="WP_387890912.1">
    <property type="nucleotide sequence ID" value="NZ_JBIAWJ010000019.1"/>
</dbReference>